<dbReference type="EMBL" id="CP144692">
    <property type="protein sequence ID" value="WVY95927.1"/>
    <property type="molecule type" value="Genomic_DNA"/>
</dbReference>
<name>A0AAQ3MRC6_VIGMU</name>
<dbReference type="AlphaFoldDB" id="A0AAQ3MRC6"/>
<feature type="transmembrane region" description="Helical" evidence="1">
    <location>
        <begin position="27"/>
        <end position="47"/>
    </location>
</feature>
<sequence>MDYDFAKGENLIPVDCISMCFKSNNPLNVLGCFGVASNLFILFLSHIRSLEGLDKLFEQFLGDFMSARHVLLCKRSLKALDKLFEQFVGDFMSALHVLLPKRSLEALHKLFEQFLGDFMSALHVLLSK</sequence>
<accession>A0AAQ3MRC6</accession>
<protein>
    <submittedName>
        <fullName evidence="2">Uncharacterized protein</fullName>
    </submittedName>
</protein>
<gene>
    <name evidence="2" type="ORF">V8G54_028078</name>
</gene>
<reference evidence="2 3" key="1">
    <citation type="journal article" date="2023" name="Life. Sci Alliance">
        <title>Evolutionary insights into 3D genome organization and epigenetic landscape of Vigna mungo.</title>
        <authorList>
            <person name="Junaid A."/>
            <person name="Singh B."/>
            <person name="Bhatia S."/>
        </authorList>
    </citation>
    <scope>NUCLEOTIDE SEQUENCE [LARGE SCALE GENOMIC DNA]</scope>
    <source>
        <strain evidence="2">Urdbean</strain>
    </source>
</reference>
<keyword evidence="1" id="KW-1133">Transmembrane helix</keyword>
<feature type="non-terminal residue" evidence="2">
    <location>
        <position position="1"/>
    </location>
</feature>
<evidence type="ECO:0000256" key="1">
    <source>
        <dbReference type="SAM" id="Phobius"/>
    </source>
</evidence>
<evidence type="ECO:0000313" key="2">
    <source>
        <dbReference type="EMBL" id="WVY95927.1"/>
    </source>
</evidence>
<keyword evidence="1" id="KW-0472">Membrane</keyword>
<proteinExistence type="predicted"/>
<dbReference type="Proteomes" id="UP001374535">
    <property type="component" value="Chromosome 9"/>
</dbReference>
<organism evidence="2 3">
    <name type="scientific">Vigna mungo</name>
    <name type="common">Black gram</name>
    <name type="synonym">Phaseolus mungo</name>
    <dbReference type="NCBI Taxonomy" id="3915"/>
    <lineage>
        <taxon>Eukaryota</taxon>
        <taxon>Viridiplantae</taxon>
        <taxon>Streptophyta</taxon>
        <taxon>Embryophyta</taxon>
        <taxon>Tracheophyta</taxon>
        <taxon>Spermatophyta</taxon>
        <taxon>Magnoliopsida</taxon>
        <taxon>eudicotyledons</taxon>
        <taxon>Gunneridae</taxon>
        <taxon>Pentapetalae</taxon>
        <taxon>rosids</taxon>
        <taxon>fabids</taxon>
        <taxon>Fabales</taxon>
        <taxon>Fabaceae</taxon>
        <taxon>Papilionoideae</taxon>
        <taxon>50 kb inversion clade</taxon>
        <taxon>NPAAA clade</taxon>
        <taxon>indigoferoid/millettioid clade</taxon>
        <taxon>Phaseoleae</taxon>
        <taxon>Vigna</taxon>
    </lineage>
</organism>
<keyword evidence="1" id="KW-0812">Transmembrane</keyword>
<keyword evidence="3" id="KW-1185">Reference proteome</keyword>
<evidence type="ECO:0000313" key="3">
    <source>
        <dbReference type="Proteomes" id="UP001374535"/>
    </source>
</evidence>